<keyword evidence="2" id="KW-0238">DNA-binding</keyword>
<feature type="compositionally biased region" description="Basic and acidic residues" evidence="4">
    <location>
        <begin position="324"/>
        <end position="334"/>
    </location>
</feature>
<organism evidence="6 8">
    <name type="scientific">Paraburkholderia phenoliruptrix</name>
    <dbReference type="NCBI Taxonomy" id="252970"/>
    <lineage>
        <taxon>Bacteria</taxon>
        <taxon>Pseudomonadati</taxon>
        <taxon>Pseudomonadota</taxon>
        <taxon>Betaproteobacteria</taxon>
        <taxon>Burkholderiales</taxon>
        <taxon>Burkholderiaceae</taxon>
        <taxon>Paraburkholderia</taxon>
    </lineage>
</organism>
<dbReference type="PROSITE" id="PS00041">
    <property type="entry name" value="HTH_ARAC_FAMILY_1"/>
    <property type="match status" value="1"/>
</dbReference>
<evidence type="ECO:0000313" key="9">
    <source>
        <dbReference type="Proteomes" id="UP001558535"/>
    </source>
</evidence>
<dbReference type="CDD" id="cd03136">
    <property type="entry name" value="GATase1_AraC_ArgR_like"/>
    <property type="match status" value="1"/>
</dbReference>
<dbReference type="InterPro" id="IPR052158">
    <property type="entry name" value="INH-QAR"/>
</dbReference>
<evidence type="ECO:0000259" key="5">
    <source>
        <dbReference type="PROSITE" id="PS01124"/>
    </source>
</evidence>
<dbReference type="InterPro" id="IPR018062">
    <property type="entry name" value="HTH_AraC-typ_CS"/>
</dbReference>
<dbReference type="PANTHER" id="PTHR43130:SF3">
    <property type="entry name" value="HTH-TYPE TRANSCRIPTIONAL REGULATOR RV1931C"/>
    <property type="match status" value="1"/>
</dbReference>
<dbReference type="GO" id="GO:0043565">
    <property type="term" value="F:sequence-specific DNA binding"/>
    <property type="evidence" value="ECO:0007669"/>
    <property type="project" value="InterPro"/>
</dbReference>
<dbReference type="Pfam" id="PF12833">
    <property type="entry name" value="HTH_18"/>
    <property type="match status" value="1"/>
</dbReference>
<accession>A0A6J5K7E2</accession>
<evidence type="ECO:0000256" key="4">
    <source>
        <dbReference type="SAM" id="MobiDB-lite"/>
    </source>
</evidence>
<feature type="domain" description="HTH araC/xylS-type" evidence="5">
    <location>
        <begin position="233"/>
        <end position="331"/>
    </location>
</feature>
<evidence type="ECO:0000313" key="7">
    <source>
        <dbReference type="EMBL" id="MEX3750327.1"/>
    </source>
</evidence>
<evidence type="ECO:0000256" key="1">
    <source>
        <dbReference type="ARBA" id="ARBA00023015"/>
    </source>
</evidence>
<reference evidence="7 9" key="2">
    <citation type="submission" date="2024-07" db="EMBL/GenBank/DDBJ databases">
        <title>A survey of Mimosa microsymbionts across Brazilian biomes reveals a high diversity of Paraburkholderia nodulating endemic species, but also that Cupriavidus is common as a symbiont of widespread species.</title>
        <authorList>
            <person name="Rouws L."/>
            <person name="Barauna A."/>
            <person name="Beukes C."/>
            <person name="Rouws J.R.C."/>
            <person name="De Faria S.M."/>
            <person name="Gross E."/>
            <person name="Bueno Dos Reis Junior F."/>
            <person name="Simon M.F."/>
            <person name="Maluk M."/>
            <person name="Odee D.W."/>
            <person name="Kenicer G."/>
            <person name="Young J.P.W."/>
            <person name="Reis V.M."/>
            <person name="Zilli J."/>
            <person name="James E.K."/>
        </authorList>
    </citation>
    <scope>NUCLEOTIDE SEQUENCE [LARGE SCALE GENOMIC DNA]</scope>
    <source>
        <strain evidence="7 9">BR14375</strain>
    </source>
</reference>
<dbReference type="SMART" id="SM00342">
    <property type="entry name" value="HTH_ARAC"/>
    <property type="match status" value="1"/>
</dbReference>
<keyword evidence="3" id="KW-0804">Transcription</keyword>
<evidence type="ECO:0000256" key="2">
    <source>
        <dbReference type="ARBA" id="ARBA00023125"/>
    </source>
</evidence>
<evidence type="ECO:0000313" key="8">
    <source>
        <dbReference type="Proteomes" id="UP000494102"/>
    </source>
</evidence>
<evidence type="ECO:0000256" key="3">
    <source>
        <dbReference type="ARBA" id="ARBA00023163"/>
    </source>
</evidence>
<evidence type="ECO:0000313" key="6">
    <source>
        <dbReference type="EMBL" id="CAB4049577.1"/>
    </source>
</evidence>
<dbReference type="InterPro" id="IPR029062">
    <property type="entry name" value="Class_I_gatase-like"/>
</dbReference>
<dbReference type="Pfam" id="PF01965">
    <property type="entry name" value="DJ-1_PfpI"/>
    <property type="match status" value="1"/>
</dbReference>
<dbReference type="SUPFAM" id="SSF52317">
    <property type="entry name" value="Class I glutamine amidotransferase-like"/>
    <property type="match status" value="1"/>
</dbReference>
<dbReference type="PRINTS" id="PR00032">
    <property type="entry name" value="HTHARAC"/>
</dbReference>
<dbReference type="RefSeq" id="WP_015001815.1">
    <property type="nucleotide sequence ID" value="NZ_CADILN010000004.1"/>
</dbReference>
<dbReference type="InterPro" id="IPR002818">
    <property type="entry name" value="DJ-1/PfpI"/>
</dbReference>
<dbReference type="InterPro" id="IPR018060">
    <property type="entry name" value="HTH_AraC"/>
</dbReference>
<dbReference type="InterPro" id="IPR009057">
    <property type="entry name" value="Homeodomain-like_sf"/>
</dbReference>
<protein>
    <submittedName>
        <fullName evidence="7">GlxA family transcriptional regulator</fullName>
    </submittedName>
    <submittedName>
        <fullName evidence="6">HTH-type transcriptional regulator CdhR</fullName>
    </submittedName>
</protein>
<dbReference type="EMBL" id="CADILN010000004">
    <property type="protein sequence ID" value="CAB4049577.1"/>
    <property type="molecule type" value="Genomic_DNA"/>
</dbReference>
<proteinExistence type="predicted"/>
<keyword evidence="9" id="KW-1185">Reference proteome</keyword>
<reference evidence="6 8" key="1">
    <citation type="submission" date="2020-04" db="EMBL/GenBank/DDBJ databases">
        <authorList>
            <person name="De Canck E."/>
        </authorList>
    </citation>
    <scope>NUCLEOTIDE SEQUENCE [LARGE SCALE GENOMIC DNA]</scope>
    <source>
        <strain evidence="6 8">LMG 9964</strain>
    </source>
</reference>
<dbReference type="Proteomes" id="UP000494102">
    <property type="component" value="Unassembled WGS sequence"/>
</dbReference>
<dbReference type="Proteomes" id="UP001558535">
    <property type="component" value="Unassembled WGS sequence"/>
</dbReference>
<dbReference type="GO" id="GO:0003700">
    <property type="term" value="F:DNA-binding transcription factor activity"/>
    <property type="evidence" value="ECO:0007669"/>
    <property type="project" value="InterPro"/>
</dbReference>
<feature type="region of interest" description="Disordered" evidence="4">
    <location>
        <begin position="324"/>
        <end position="357"/>
    </location>
</feature>
<keyword evidence="1" id="KW-0805">Transcription regulation</keyword>
<dbReference type="AlphaFoldDB" id="A0A6J5K7E2"/>
<name>A0A6J5K7E2_9BURK</name>
<dbReference type="SUPFAM" id="SSF46689">
    <property type="entry name" value="Homeodomain-like"/>
    <property type="match status" value="2"/>
</dbReference>
<sequence length="357" mass="39096">MSIGNSNWRAAALDDTHFAAQLRSATHFAFLLVPNFSMIAFVNALEVLRMANQVSGGDIFEWSVSGIEGLPVRASNGLTVPAFSADRMDRADVVFVCGGNDIERTTTAAHLNLVRQYARSGKFIGGICTGAYVLAKAGLLKGYTCAIHWEYLYAQAERFFEVGFEERVFRIDRDRLTCAGGIAPVDMMLDIVRRSLGSEIVAMISSQFSLNNIRSTDARQKTTRYGSSRSLVSAITELMECNIETPLSLDTLSVRSGLSERQLSRTFRNAVGQPVMKYYRSLRLHHARQLLSQSSFSLTEVCIACGFQSHAHFATAYRKEFGLTPGQERERGDRGLAGGESGYNSDGGSAVASLVVP</sequence>
<dbReference type="InterPro" id="IPR020449">
    <property type="entry name" value="Tscrpt_reg_AraC-type_HTH"/>
</dbReference>
<dbReference type="GeneID" id="27795857"/>
<gene>
    <name evidence="6" type="primary">cdhR_9</name>
    <name evidence="7" type="ORF">AB3X84_09965</name>
    <name evidence="6" type="ORF">LMG9964_03237</name>
</gene>
<dbReference type="EMBL" id="JBFPKE010000002">
    <property type="protein sequence ID" value="MEX3750327.1"/>
    <property type="molecule type" value="Genomic_DNA"/>
</dbReference>
<dbReference type="PROSITE" id="PS01124">
    <property type="entry name" value="HTH_ARAC_FAMILY_2"/>
    <property type="match status" value="1"/>
</dbReference>
<dbReference type="Gene3D" id="1.10.10.60">
    <property type="entry name" value="Homeodomain-like"/>
    <property type="match status" value="1"/>
</dbReference>
<dbReference type="Gene3D" id="3.40.50.880">
    <property type="match status" value="1"/>
</dbReference>
<dbReference type="PANTHER" id="PTHR43130">
    <property type="entry name" value="ARAC-FAMILY TRANSCRIPTIONAL REGULATOR"/>
    <property type="match status" value="1"/>
</dbReference>